<comment type="similarity">
    <text evidence="5 7 9">Belongs to the PTH family.</text>
</comment>
<evidence type="ECO:0000313" key="10">
    <source>
        <dbReference type="EMBL" id="QHD65083.1"/>
    </source>
</evidence>
<dbReference type="PROSITE" id="PS01195">
    <property type="entry name" value="PEPT_TRNA_HYDROL_1"/>
    <property type="match status" value="1"/>
</dbReference>
<dbReference type="PANTHER" id="PTHR17224">
    <property type="entry name" value="PEPTIDYL-TRNA HYDROLASE"/>
    <property type="match status" value="1"/>
</dbReference>
<dbReference type="SUPFAM" id="SSF53178">
    <property type="entry name" value="Peptidyl-tRNA hydrolase-like"/>
    <property type="match status" value="1"/>
</dbReference>
<dbReference type="GO" id="GO:0004045">
    <property type="term" value="F:peptidyl-tRNA hydrolase activity"/>
    <property type="evidence" value="ECO:0007669"/>
    <property type="project" value="UniProtKB-UniRule"/>
</dbReference>
<evidence type="ECO:0000256" key="8">
    <source>
        <dbReference type="RuleBase" id="RU000673"/>
    </source>
</evidence>
<dbReference type="GO" id="GO:0006515">
    <property type="term" value="P:protein quality control for misfolded or incompletely synthesized proteins"/>
    <property type="evidence" value="ECO:0007669"/>
    <property type="project" value="UniProtKB-UniRule"/>
</dbReference>
<evidence type="ECO:0000313" key="11">
    <source>
        <dbReference type="Proteomes" id="UP000464912"/>
    </source>
</evidence>
<comment type="subunit">
    <text evidence="7">Monomer.</text>
</comment>
<dbReference type="HAMAP" id="MF_00083">
    <property type="entry name" value="Pept_tRNA_hydro_bact"/>
    <property type="match status" value="1"/>
</dbReference>
<name>A0A6P1GA36_9RICK</name>
<dbReference type="RefSeq" id="WP_160095140.1">
    <property type="nucleotide sequence ID" value="NZ_CP047224.1"/>
</dbReference>
<comment type="function">
    <text evidence="7">Hydrolyzes ribosome-free peptidyl-tRNAs (with 1 or more amino acids incorporated), which drop off the ribosome during protein synthesis, or as a result of ribosome stalling.</text>
</comment>
<comment type="subcellular location">
    <subcellularLocation>
        <location evidence="7">Cytoplasm</location>
    </subcellularLocation>
</comment>
<dbReference type="PANTHER" id="PTHR17224:SF1">
    <property type="entry name" value="PEPTIDYL-TRNA HYDROLASE"/>
    <property type="match status" value="1"/>
</dbReference>
<evidence type="ECO:0000256" key="6">
    <source>
        <dbReference type="ARBA" id="ARBA00050038"/>
    </source>
</evidence>
<feature type="active site" description="Proton acceptor" evidence="7">
    <location>
        <position position="24"/>
    </location>
</feature>
<dbReference type="Proteomes" id="UP000464912">
    <property type="component" value="Chromosome"/>
</dbReference>
<dbReference type="Gene3D" id="3.40.50.1470">
    <property type="entry name" value="Peptidyl-tRNA hydrolase"/>
    <property type="match status" value="1"/>
</dbReference>
<protein>
    <recommendedName>
        <fullName evidence="6 7">Peptidyl-tRNA hydrolase</fullName>
        <shortName evidence="7">Pth</shortName>
        <ecNumber evidence="1 7">3.1.1.29</ecNumber>
    </recommendedName>
</protein>
<dbReference type="InterPro" id="IPR036416">
    <property type="entry name" value="Pept_tRNA_hydro_sf"/>
</dbReference>
<evidence type="ECO:0000256" key="9">
    <source>
        <dbReference type="RuleBase" id="RU004320"/>
    </source>
</evidence>
<gene>
    <name evidence="7" type="primary">pth</name>
    <name evidence="10" type="ORF">GP480_01240</name>
</gene>
<dbReference type="NCBIfam" id="TIGR00447">
    <property type="entry name" value="pth"/>
    <property type="match status" value="1"/>
</dbReference>
<keyword evidence="11" id="KW-1185">Reference proteome</keyword>
<dbReference type="KEGG" id="nef:GP480_01240"/>
<dbReference type="PROSITE" id="PS01196">
    <property type="entry name" value="PEPT_TRNA_HYDROL_2"/>
    <property type="match status" value="1"/>
</dbReference>
<sequence length="196" mass="22107">MSEFRTLVLCGLGNPGLRYVKTRHNLGFMLLDYIRCTFSFPEFLPRFSGLLSSGRVSSSVLHLFKPVTFMNNSGGPLLQLVNFYKVELENVIVFHDDIDLDFAKVKIKKGGGSGGHNGLKSLDANLGTDYWRFRFGVGRGMGDPAVYVLSRFTVLDLERLNKSFRFIGANLPLLLSNITMHKEKFLNEYSLTVNKE</sequence>
<feature type="binding site" evidence="7">
    <location>
        <position position="69"/>
    </location>
    <ligand>
        <name>tRNA</name>
        <dbReference type="ChEBI" id="CHEBI:17843"/>
    </ligand>
</feature>
<feature type="site" description="Stabilizes the basic form of H active site to accept a proton" evidence="7">
    <location>
        <position position="96"/>
    </location>
</feature>
<proteinExistence type="inferred from homology"/>
<organism evidence="10 11">
    <name type="scientific">Neorickettsia findlayensis</name>
    <dbReference type="NCBI Taxonomy" id="2686014"/>
    <lineage>
        <taxon>Bacteria</taxon>
        <taxon>Pseudomonadati</taxon>
        <taxon>Pseudomonadota</taxon>
        <taxon>Alphaproteobacteria</taxon>
        <taxon>Rickettsiales</taxon>
        <taxon>Anaplasmataceae</taxon>
        <taxon>Neorickettsia</taxon>
    </lineage>
</organism>
<feature type="binding site" evidence="7">
    <location>
        <position position="117"/>
    </location>
    <ligand>
        <name>tRNA</name>
        <dbReference type="ChEBI" id="CHEBI:17843"/>
    </ligand>
</feature>
<keyword evidence="7" id="KW-0963">Cytoplasm</keyword>
<evidence type="ECO:0000256" key="1">
    <source>
        <dbReference type="ARBA" id="ARBA00013260"/>
    </source>
</evidence>
<dbReference type="GO" id="GO:0000049">
    <property type="term" value="F:tRNA binding"/>
    <property type="evidence" value="ECO:0007669"/>
    <property type="project" value="UniProtKB-UniRule"/>
</dbReference>
<feature type="binding site" evidence="7">
    <location>
        <position position="71"/>
    </location>
    <ligand>
        <name>tRNA</name>
        <dbReference type="ChEBI" id="CHEBI:17843"/>
    </ligand>
</feature>
<comment type="function">
    <text evidence="7">Catalyzes the release of premature peptidyl moieties from peptidyl-tRNA molecules trapped in stalled 50S ribosomal subunits, and thus maintains levels of free tRNAs and 50S ribosomes.</text>
</comment>
<evidence type="ECO:0000256" key="4">
    <source>
        <dbReference type="ARBA" id="ARBA00022884"/>
    </source>
</evidence>
<accession>A0A6P1GA36</accession>
<feature type="binding site" evidence="7">
    <location>
        <position position="19"/>
    </location>
    <ligand>
        <name>tRNA</name>
        <dbReference type="ChEBI" id="CHEBI:17843"/>
    </ligand>
</feature>
<feature type="site" description="Discriminates between blocked and unblocked aminoacyl-tRNA" evidence="7">
    <location>
        <position position="14"/>
    </location>
</feature>
<evidence type="ECO:0000256" key="2">
    <source>
        <dbReference type="ARBA" id="ARBA00022555"/>
    </source>
</evidence>
<dbReference type="GO" id="GO:0072344">
    <property type="term" value="P:rescue of stalled ribosome"/>
    <property type="evidence" value="ECO:0007669"/>
    <property type="project" value="UniProtKB-UniRule"/>
</dbReference>
<evidence type="ECO:0000256" key="5">
    <source>
        <dbReference type="ARBA" id="ARBA00038063"/>
    </source>
</evidence>
<dbReference type="EC" id="3.1.1.29" evidence="1 7"/>
<keyword evidence="2 7" id="KW-0820">tRNA-binding</keyword>
<reference evidence="10 11" key="1">
    <citation type="journal article" date="2020" name="MBio">
        <title>Erratum for Teymournejad et al., 'Isolation and Molecular Analysis of a Novel Neorickettsia Species That Causes Potomac Horse Fever'.</title>
        <authorList>
            <person name="Teymournejad O."/>
            <person name="Lin M."/>
            <person name="Bekebrede H."/>
            <person name="Kamr A."/>
            <person name="Toribio R.E."/>
            <person name="Arroyo L.G."/>
            <person name="Baird J.D."/>
            <person name="Rikihisa Y."/>
        </authorList>
    </citation>
    <scope>NUCLEOTIDE SEQUENCE [LARGE SCALE GENOMIC DNA]</scope>
    <source>
        <strain evidence="10 11">Fin17</strain>
    </source>
</reference>
<evidence type="ECO:0000256" key="3">
    <source>
        <dbReference type="ARBA" id="ARBA00022801"/>
    </source>
</evidence>
<dbReference type="InterPro" id="IPR018171">
    <property type="entry name" value="Pept_tRNA_hydro_CS"/>
</dbReference>
<dbReference type="InterPro" id="IPR001328">
    <property type="entry name" value="Pept_tRNA_hydro"/>
</dbReference>
<comment type="catalytic activity">
    <reaction evidence="7 8">
        <text>an N-acyl-L-alpha-aminoacyl-tRNA + H2O = an N-acyl-L-amino acid + a tRNA + H(+)</text>
        <dbReference type="Rhea" id="RHEA:54448"/>
        <dbReference type="Rhea" id="RHEA-COMP:10123"/>
        <dbReference type="Rhea" id="RHEA-COMP:13883"/>
        <dbReference type="ChEBI" id="CHEBI:15377"/>
        <dbReference type="ChEBI" id="CHEBI:15378"/>
        <dbReference type="ChEBI" id="CHEBI:59874"/>
        <dbReference type="ChEBI" id="CHEBI:78442"/>
        <dbReference type="ChEBI" id="CHEBI:138191"/>
        <dbReference type="EC" id="3.1.1.29"/>
    </reaction>
</comment>
<dbReference type="AlphaFoldDB" id="A0A6P1GA36"/>
<keyword evidence="3 7" id="KW-0378">Hydrolase</keyword>
<keyword evidence="4 7" id="KW-0694">RNA-binding</keyword>
<dbReference type="EMBL" id="CP047224">
    <property type="protein sequence ID" value="QHD65083.1"/>
    <property type="molecule type" value="Genomic_DNA"/>
</dbReference>
<reference evidence="10 11" key="2">
    <citation type="journal article" date="2020" name="MBio">
        <title>Isolation and Molecular Analysis of a Novel Neorickettsia Species That Causes Potomac Horse Fever.</title>
        <authorList>
            <person name="Teymournejad O."/>
            <person name="Lin M."/>
            <person name="Bekebrede H."/>
            <person name="Kamr A."/>
            <person name="Toribio R.E."/>
            <person name="Arroyo L.G."/>
            <person name="Baird J.D."/>
            <person name="Rikihisa Y."/>
        </authorList>
    </citation>
    <scope>NUCLEOTIDE SEQUENCE [LARGE SCALE GENOMIC DNA]</scope>
    <source>
        <strain evidence="10 11">Fin17</strain>
    </source>
</reference>
<dbReference type="Pfam" id="PF01195">
    <property type="entry name" value="Pept_tRNA_hydro"/>
    <property type="match status" value="1"/>
</dbReference>
<dbReference type="GO" id="GO:0005737">
    <property type="term" value="C:cytoplasm"/>
    <property type="evidence" value="ECO:0007669"/>
    <property type="project" value="UniProtKB-SubCell"/>
</dbReference>
<evidence type="ECO:0000256" key="7">
    <source>
        <dbReference type="HAMAP-Rule" id="MF_00083"/>
    </source>
</evidence>